<organism evidence="2">
    <name type="scientific">Anguilla anguilla</name>
    <name type="common">European freshwater eel</name>
    <name type="synonym">Muraena anguilla</name>
    <dbReference type="NCBI Taxonomy" id="7936"/>
    <lineage>
        <taxon>Eukaryota</taxon>
        <taxon>Metazoa</taxon>
        <taxon>Chordata</taxon>
        <taxon>Craniata</taxon>
        <taxon>Vertebrata</taxon>
        <taxon>Euteleostomi</taxon>
        <taxon>Actinopterygii</taxon>
        <taxon>Neopterygii</taxon>
        <taxon>Teleostei</taxon>
        <taxon>Anguilliformes</taxon>
        <taxon>Anguillidae</taxon>
        <taxon>Anguilla</taxon>
    </lineage>
</organism>
<dbReference type="EMBL" id="GBXM01052540">
    <property type="protein sequence ID" value="JAH56037.1"/>
    <property type="molecule type" value="Transcribed_RNA"/>
</dbReference>
<name>A0A0E9TRF4_ANGAN</name>
<reference evidence="2" key="1">
    <citation type="submission" date="2014-11" db="EMBL/GenBank/DDBJ databases">
        <authorList>
            <person name="Amaro Gonzalez C."/>
        </authorList>
    </citation>
    <scope>NUCLEOTIDE SEQUENCE</scope>
</reference>
<feature type="region of interest" description="Disordered" evidence="1">
    <location>
        <begin position="1"/>
        <end position="33"/>
    </location>
</feature>
<proteinExistence type="predicted"/>
<evidence type="ECO:0000256" key="1">
    <source>
        <dbReference type="SAM" id="MobiDB-lite"/>
    </source>
</evidence>
<reference evidence="2" key="2">
    <citation type="journal article" date="2015" name="Fish Shellfish Immunol.">
        <title>Early steps in the European eel (Anguilla anguilla)-Vibrio vulnificus interaction in the gills: Role of the RtxA13 toxin.</title>
        <authorList>
            <person name="Callol A."/>
            <person name="Pajuelo D."/>
            <person name="Ebbesson L."/>
            <person name="Teles M."/>
            <person name="MacKenzie S."/>
            <person name="Amaro C."/>
        </authorList>
    </citation>
    <scope>NUCLEOTIDE SEQUENCE</scope>
</reference>
<accession>A0A0E9TRF4</accession>
<sequence length="33" mass="3355">MSSCSVCSAQLPGRTGERAKAGLPHRTVPSQAA</sequence>
<evidence type="ECO:0000313" key="2">
    <source>
        <dbReference type="EMBL" id="JAH56037.1"/>
    </source>
</evidence>
<protein>
    <submittedName>
        <fullName evidence="2">Uncharacterized protein</fullName>
    </submittedName>
</protein>
<dbReference type="AlphaFoldDB" id="A0A0E9TRF4"/>